<dbReference type="GO" id="GO:0015743">
    <property type="term" value="P:malate transport"/>
    <property type="evidence" value="ECO:0007669"/>
    <property type="project" value="InterPro"/>
</dbReference>
<sequence>MEMGTGNDYDNNIGYISTSLTWIKGLSDKMKDKVIEFVNMTIKLATDDIRRVIHSIKVGLALTIVSLFYYFQALYDSFGVSAMWAVMTVVVVFEFSVGATIGKGLNRALATFAAGALGVAAHHLAVKSGNTGEPILLGIFVFLLAASTTFARFFPKVKARYDYGMLIFILTFCLVSVSGFRNDDILELAHKRLSTILIGGSTCLIVSICVCPVWAGEDLQNLVSLNIEKLASFLEGFGEEYFKISEKETTPKGEKAFLTGYKMVLNSKSNEETLANFAKWEPGHGRFMYRHPWKQYLIVGSLTRECAYRIDALNGHLSSHLQMHTEVGGKLEDLCTNISLESAKAMKELASAIKTMTMPSSSTSHITNLKEATENLQCLLKSELWKDVQFLQVIPVVTVTSILTEIVVCVEKIANSVHELAMTAKFKNKVVGPKLNNITKEKCKAESSKVGILPDHEVVVTVKD</sequence>
<evidence type="ECO:0000256" key="5">
    <source>
        <dbReference type="ARBA" id="ARBA00022989"/>
    </source>
</evidence>
<name>A0AAD8IYL9_9APIA</name>
<evidence type="ECO:0000256" key="6">
    <source>
        <dbReference type="ARBA" id="ARBA00023065"/>
    </source>
</evidence>
<gene>
    <name evidence="10" type="ORF">POM88_013505</name>
</gene>
<keyword evidence="5 9" id="KW-1133">Transmembrane helix</keyword>
<feature type="transmembrane region" description="Helical" evidence="9">
    <location>
        <begin position="193"/>
        <end position="215"/>
    </location>
</feature>
<feature type="transmembrane region" description="Helical" evidence="9">
    <location>
        <begin position="77"/>
        <end position="97"/>
    </location>
</feature>
<organism evidence="10 11">
    <name type="scientific">Heracleum sosnowskyi</name>
    <dbReference type="NCBI Taxonomy" id="360622"/>
    <lineage>
        <taxon>Eukaryota</taxon>
        <taxon>Viridiplantae</taxon>
        <taxon>Streptophyta</taxon>
        <taxon>Embryophyta</taxon>
        <taxon>Tracheophyta</taxon>
        <taxon>Spermatophyta</taxon>
        <taxon>Magnoliopsida</taxon>
        <taxon>eudicotyledons</taxon>
        <taxon>Gunneridae</taxon>
        <taxon>Pentapetalae</taxon>
        <taxon>asterids</taxon>
        <taxon>campanulids</taxon>
        <taxon>Apiales</taxon>
        <taxon>Apiaceae</taxon>
        <taxon>Apioideae</taxon>
        <taxon>apioid superclade</taxon>
        <taxon>Tordylieae</taxon>
        <taxon>Tordyliinae</taxon>
        <taxon>Heracleum</taxon>
    </lineage>
</organism>
<dbReference type="InterPro" id="IPR020966">
    <property type="entry name" value="ALMT"/>
</dbReference>
<dbReference type="EMBL" id="JAUIZM010000003">
    <property type="protein sequence ID" value="KAK1394449.1"/>
    <property type="molecule type" value="Genomic_DNA"/>
</dbReference>
<feature type="transmembrane region" description="Helical" evidence="9">
    <location>
        <begin position="135"/>
        <end position="154"/>
    </location>
</feature>
<reference evidence="10" key="1">
    <citation type="submission" date="2023-02" db="EMBL/GenBank/DDBJ databases">
        <title>Genome of toxic invasive species Heracleum sosnowskyi carries increased number of genes despite the absence of recent whole-genome duplications.</title>
        <authorList>
            <person name="Schelkunov M."/>
            <person name="Shtratnikova V."/>
            <person name="Makarenko M."/>
            <person name="Klepikova A."/>
            <person name="Omelchenko D."/>
            <person name="Novikova G."/>
            <person name="Obukhova E."/>
            <person name="Bogdanov V."/>
            <person name="Penin A."/>
            <person name="Logacheva M."/>
        </authorList>
    </citation>
    <scope>NUCLEOTIDE SEQUENCE</scope>
    <source>
        <strain evidence="10">Hsosn_3</strain>
        <tissue evidence="10">Leaf</tissue>
    </source>
</reference>
<evidence type="ECO:0000256" key="8">
    <source>
        <dbReference type="ARBA" id="ARBA00023303"/>
    </source>
</evidence>
<evidence type="ECO:0000256" key="1">
    <source>
        <dbReference type="ARBA" id="ARBA00004141"/>
    </source>
</evidence>
<dbReference type="Pfam" id="PF11744">
    <property type="entry name" value="ALMT"/>
    <property type="match status" value="1"/>
</dbReference>
<evidence type="ECO:0000256" key="4">
    <source>
        <dbReference type="ARBA" id="ARBA00022692"/>
    </source>
</evidence>
<comment type="subcellular location">
    <subcellularLocation>
        <location evidence="1">Membrane</location>
        <topology evidence="1">Multi-pass membrane protein</topology>
    </subcellularLocation>
</comment>
<evidence type="ECO:0000256" key="9">
    <source>
        <dbReference type="SAM" id="Phobius"/>
    </source>
</evidence>
<keyword evidence="7 9" id="KW-0472">Membrane</keyword>
<dbReference type="GO" id="GO:0034220">
    <property type="term" value="P:monoatomic ion transmembrane transport"/>
    <property type="evidence" value="ECO:0007669"/>
    <property type="project" value="UniProtKB-KW"/>
</dbReference>
<keyword evidence="6" id="KW-0406">Ion transport</keyword>
<evidence type="ECO:0000313" key="11">
    <source>
        <dbReference type="Proteomes" id="UP001237642"/>
    </source>
</evidence>
<keyword evidence="8" id="KW-0407">Ion channel</keyword>
<evidence type="ECO:0000313" key="10">
    <source>
        <dbReference type="EMBL" id="KAK1394449.1"/>
    </source>
</evidence>
<feature type="transmembrane region" description="Helical" evidence="9">
    <location>
        <begin position="52"/>
        <end position="71"/>
    </location>
</feature>
<keyword evidence="11" id="KW-1185">Reference proteome</keyword>
<evidence type="ECO:0000256" key="2">
    <source>
        <dbReference type="ARBA" id="ARBA00007079"/>
    </source>
</evidence>
<keyword evidence="3" id="KW-0813">Transport</keyword>
<dbReference type="Proteomes" id="UP001237642">
    <property type="component" value="Unassembled WGS sequence"/>
</dbReference>
<keyword evidence="4 9" id="KW-0812">Transmembrane</keyword>
<protein>
    <submittedName>
        <fullName evidence="10">Aluminum-activated malate transporter</fullName>
    </submittedName>
</protein>
<dbReference type="PANTHER" id="PTHR31086">
    <property type="entry name" value="ALUMINUM-ACTIVATED MALATE TRANSPORTER 10"/>
    <property type="match status" value="1"/>
</dbReference>
<accession>A0AAD8IYL9</accession>
<comment type="similarity">
    <text evidence="2">Belongs to the aromatic acid exporter (TC 2.A.85) family.</text>
</comment>
<evidence type="ECO:0000256" key="3">
    <source>
        <dbReference type="ARBA" id="ARBA00022448"/>
    </source>
</evidence>
<evidence type="ECO:0000256" key="7">
    <source>
        <dbReference type="ARBA" id="ARBA00023136"/>
    </source>
</evidence>
<comment type="caution">
    <text evidence="10">The sequence shown here is derived from an EMBL/GenBank/DDBJ whole genome shotgun (WGS) entry which is preliminary data.</text>
</comment>
<proteinExistence type="inferred from homology"/>
<dbReference type="GO" id="GO:0016020">
    <property type="term" value="C:membrane"/>
    <property type="evidence" value="ECO:0007669"/>
    <property type="project" value="UniProtKB-SubCell"/>
</dbReference>
<reference evidence="10" key="2">
    <citation type="submission" date="2023-05" db="EMBL/GenBank/DDBJ databases">
        <authorList>
            <person name="Schelkunov M.I."/>
        </authorList>
    </citation>
    <scope>NUCLEOTIDE SEQUENCE</scope>
    <source>
        <strain evidence="10">Hsosn_3</strain>
        <tissue evidence="10">Leaf</tissue>
    </source>
</reference>
<feature type="transmembrane region" description="Helical" evidence="9">
    <location>
        <begin position="161"/>
        <end position="181"/>
    </location>
</feature>
<dbReference type="AlphaFoldDB" id="A0AAD8IYL9"/>